<dbReference type="InterPro" id="IPR051200">
    <property type="entry name" value="Host-pathogen_enzymatic-act"/>
</dbReference>
<dbReference type="SUPFAM" id="SSF50969">
    <property type="entry name" value="YVTN repeat-like/Quinoprotein amine dehydrogenase"/>
    <property type="match status" value="2"/>
</dbReference>
<evidence type="ECO:0000313" key="2">
    <source>
        <dbReference type="Proteomes" id="UP000779900"/>
    </source>
</evidence>
<organism evidence="1 2">
    <name type="scientific">candidate division WOR-3 bacterium</name>
    <dbReference type="NCBI Taxonomy" id="2052148"/>
    <lineage>
        <taxon>Bacteria</taxon>
        <taxon>Bacteria division WOR-3</taxon>
    </lineage>
</organism>
<dbReference type="InterPro" id="IPR015943">
    <property type="entry name" value="WD40/YVTN_repeat-like_dom_sf"/>
</dbReference>
<feature type="non-terminal residue" evidence="1">
    <location>
        <position position="583"/>
    </location>
</feature>
<dbReference type="Gene3D" id="2.130.10.10">
    <property type="entry name" value="YVTN repeat-like/Quinoprotein amine dehydrogenase"/>
    <property type="match status" value="2"/>
</dbReference>
<dbReference type="PANTHER" id="PTHR47197:SF3">
    <property type="entry name" value="DIHYDRO-HEME D1 DEHYDROGENASE"/>
    <property type="match status" value="1"/>
</dbReference>
<accession>A0A938BQK5</accession>
<dbReference type="EMBL" id="VGIR01000008">
    <property type="protein sequence ID" value="MBM3330705.1"/>
    <property type="molecule type" value="Genomic_DNA"/>
</dbReference>
<dbReference type="InterPro" id="IPR011044">
    <property type="entry name" value="Quino_amine_DH_bsu"/>
</dbReference>
<reference evidence="1" key="1">
    <citation type="submission" date="2019-03" db="EMBL/GenBank/DDBJ databases">
        <title>Lake Tanganyika Metagenome-Assembled Genomes (MAGs).</title>
        <authorList>
            <person name="Tran P."/>
        </authorList>
    </citation>
    <scope>NUCLEOTIDE SEQUENCE</scope>
    <source>
        <strain evidence="1">K_DeepCast_150m_m2_040</strain>
    </source>
</reference>
<sequence length="583" mass="63757">MNRSSFGRNSTSHNRAAKAGVFLCALALGVSVSLAWTPSVPDTILLPDSLGPLRPGYHLAFGSSTDNIYVASESSDVMVVDGNQWGTFQRIKRIYTNAGIGGALLVAEHNKLYCTYPSRGRIGIIDCVTNDTVGSIPVSTRPKLLCYSSVSDKLYCCDSVNRRLWVIDCASDTVRKVISTASSPVDMVYDPTTNRAYVATLGAVLAISCVTDSVVASIDRAKSSRGLCLNKRRQKLYVPGSRYADPETIYVVSTQTYAVTPMTTATRGIIPLLACNEATDRLYYSAYGCEGVEVYDCVGDTYVDYERTPWYEAEAIACDTLHNRLFRLSENHLSIYDCVTFDAVARHSVGMSDPYPVLELDPARYRVMSANWSPVGGAGKLRVFDYKHDTTYRRGITPLCGWTGKMCRNPATGRLYCGWGGGAAVVDEQTNRVVKHAYGVSGNMVHSRASDKFYSSSSYGLFGEKSGLGVVDGPTDSLIKIVGLGDDRWQLFPSWCPIGNKVYCFASRGARLFMAAVSCSTDSVVWERDMYDLGRWFRYLDNGLMLCNHSDSLALIDPRTDSVLVDSSLAAGGIYAVTHTRDG</sequence>
<proteinExistence type="predicted"/>
<gene>
    <name evidence="1" type="ORF">FJY68_02495</name>
</gene>
<evidence type="ECO:0000313" key="1">
    <source>
        <dbReference type="EMBL" id="MBM3330705.1"/>
    </source>
</evidence>
<dbReference type="Proteomes" id="UP000779900">
    <property type="component" value="Unassembled WGS sequence"/>
</dbReference>
<comment type="caution">
    <text evidence="1">The sequence shown here is derived from an EMBL/GenBank/DDBJ whole genome shotgun (WGS) entry which is preliminary data.</text>
</comment>
<protein>
    <submittedName>
        <fullName evidence="1">YncE family protein</fullName>
    </submittedName>
</protein>
<name>A0A938BQK5_UNCW3</name>
<dbReference type="PANTHER" id="PTHR47197">
    <property type="entry name" value="PROTEIN NIRF"/>
    <property type="match status" value="1"/>
</dbReference>
<dbReference type="AlphaFoldDB" id="A0A938BQK5"/>